<evidence type="ECO:0000313" key="1">
    <source>
        <dbReference type="Proteomes" id="UP000887579"/>
    </source>
</evidence>
<evidence type="ECO:0000313" key="2">
    <source>
        <dbReference type="WBParaSite" id="ES5_v2.g16670.t1"/>
    </source>
</evidence>
<dbReference type="WBParaSite" id="ES5_v2.g16670.t1">
    <property type="protein sequence ID" value="ES5_v2.g16670.t1"/>
    <property type="gene ID" value="ES5_v2.g16670"/>
</dbReference>
<protein>
    <submittedName>
        <fullName evidence="2">Uncharacterized protein</fullName>
    </submittedName>
</protein>
<name>A0AC34FIF7_9BILA</name>
<sequence>MKLLFATLIALSILRYAESACNCYPDQNVSSTIAAVTIGSPTQSGAFGSPACAPVICSTTVTFTGNLNNSLPAGAHV</sequence>
<proteinExistence type="predicted"/>
<organism evidence="1 2">
    <name type="scientific">Panagrolaimus sp. ES5</name>
    <dbReference type="NCBI Taxonomy" id="591445"/>
    <lineage>
        <taxon>Eukaryota</taxon>
        <taxon>Metazoa</taxon>
        <taxon>Ecdysozoa</taxon>
        <taxon>Nematoda</taxon>
        <taxon>Chromadorea</taxon>
        <taxon>Rhabditida</taxon>
        <taxon>Tylenchina</taxon>
        <taxon>Panagrolaimomorpha</taxon>
        <taxon>Panagrolaimoidea</taxon>
        <taxon>Panagrolaimidae</taxon>
        <taxon>Panagrolaimus</taxon>
    </lineage>
</organism>
<dbReference type="Proteomes" id="UP000887579">
    <property type="component" value="Unplaced"/>
</dbReference>
<reference evidence="2" key="1">
    <citation type="submission" date="2022-11" db="UniProtKB">
        <authorList>
            <consortium name="WormBaseParasite"/>
        </authorList>
    </citation>
    <scope>IDENTIFICATION</scope>
</reference>
<accession>A0AC34FIF7</accession>